<feature type="transmembrane region" description="Helical" evidence="6">
    <location>
        <begin position="445"/>
        <end position="464"/>
    </location>
</feature>
<evidence type="ECO:0000256" key="5">
    <source>
        <dbReference type="ARBA" id="ARBA00023136"/>
    </source>
</evidence>
<keyword evidence="3" id="KW-0133">Cell shape</keyword>
<accession>J9G359</accession>
<dbReference type="Pfam" id="PF01098">
    <property type="entry name" value="FTSW_RODA_SPOVE"/>
    <property type="match status" value="2"/>
</dbReference>
<feature type="transmembrane region" description="Helical" evidence="6">
    <location>
        <begin position="260"/>
        <end position="278"/>
    </location>
</feature>
<dbReference type="EMBL" id="AMCI01002876">
    <property type="protein sequence ID" value="EJX01627.1"/>
    <property type="molecule type" value="Genomic_DNA"/>
</dbReference>
<feature type="transmembrane region" description="Helical" evidence="6">
    <location>
        <begin position="6"/>
        <end position="23"/>
    </location>
</feature>
<feature type="transmembrane region" description="Helical" evidence="6">
    <location>
        <begin position="43"/>
        <end position="60"/>
    </location>
</feature>
<evidence type="ECO:0000256" key="6">
    <source>
        <dbReference type="SAM" id="Phobius"/>
    </source>
</evidence>
<feature type="transmembrane region" description="Helical" evidence="6">
    <location>
        <begin position="133"/>
        <end position="150"/>
    </location>
</feature>
<dbReference type="PANTHER" id="PTHR30474">
    <property type="entry name" value="CELL CYCLE PROTEIN"/>
    <property type="match status" value="1"/>
</dbReference>
<keyword evidence="5 6" id="KW-0472">Membrane</keyword>
<organism evidence="7">
    <name type="scientific">gut metagenome</name>
    <dbReference type="NCBI Taxonomy" id="749906"/>
    <lineage>
        <taxon>unclassified sequences</taxon>
        <taxon>metagenomes</taxon>
        <taxon>organismal metagenomes</taxon>
    </lineage>
</organism>
<feature type="transmembrane region" description="Helical" evidence="6">
    <location>
        <begin position="232"/>
        <end position="254"/>
    </location>
</feature>
<evidence type="ECO:0000256" key="4">
    <source>
        <dbReference type="ARBA" id="ARBA00022989"/>
    </source>
</evidence>
<evidence type="ECO:0000256" key="1">
    <source>
        <dbReference type="ARBA" id="ARBA00004141"/>
    </source>
</evidence>
<proteinExistence type="predicted"/>
<dbReference type="InterPro" id="IPR018365">
    <property type="entry name" value="Cell_cycle_FtsW-rel_CS"/>
</dbReference>
<comment type="subcellular location">
    <subcellularLocation>
        <location evidence="1">Membrane</location>
        <topology evidence="1">Multi-pass membrane protein</topology>
    </subcellularLocation>
</comment>
<dbReference type="InterPro" id="IPR001182">
    <property type="entry name" value="FtsW/RodA"/>
</dbReference>
<dbReference type="PROSITE" id="PS00428">
    <property type="entry name" value="FTSW_RODA_SPOVE"/>
    <property type="match status" value="1"/>
</dbReference>
<reference evidence="7" key="1">
    <citation type="journal article" date="2012" name="PLoS ONE">
        <title>Gene sets for utilization of primary and secondary nutrition supplies in the distal gut of endangered iberian lynx.</title>
        <authorList>
            <person name="Alcaide M."/>
            <person name="Messina E."/>
            <person name="Richter M."/>
            <person name="Bargiela R."/>
            <person name="Peplies J."/>
            <person name="Huws S.A."/>
            <person name="Newbold C.J."/>
            <person name="Golyshin P.N."/>
            <person name="Simon M.A."/>
            <person name="Lopez G."/>
            <person name="Yakimov M.M."/>
            <person name="Ferrer M."/>
        </authorList>
    </citation>
    <scope>NUCLEOTIDE SEQUENCE</scope>
</reference>
<keyword evidence="2 6" id="KW-0812">Transmembrane</keyword>
<feature type="transmembrane region" description="Helical" evidence="6">
    <location>
        <begin position="380"/>
        <end position="400"/>
    </location>
</feature>
<dbReference type="GO" id="GO:0008360">
    <property type="term" value="P:regulation of cell shape"/>
    <property type="evidence" value="ECO:0007669"/>
    <property type="project" value="UniProtKB-KW"/>
</dbReference>
<dbReference type="GO" id="GO:0015648">
    <property type="term" value="F:lipid-linked peptidoglycan transporter activity"/>
    <property type="evidence" value="ECO:0007669"/>
    <property type="project" value="TreeGrafter"/>
</dbReference>
<dbReference type="NCBIfam" id="NF037961">
    <property type="entry name" value="RodA_shape"/>
    <property type="match status" value="2"/>
</dbReference>
<dbReference type="GO" id="GO:0005886">
    <property type="term" value="C:plasma membrane"/>
    <property type="evidence" value="ECO:0007669"/>
    <property type="project" value="TreeGrafter"/>
</dbReference>
<feature type="transmembrane region" description="Helical" evidence="6">
    <location>
        <begin position="205"/>
        <end position="225"/>
    </location>
</feature>
<dbReference type="AlphaFoldDB" id="J9G359"/>
<feature type="transmembrane region" description="Helical" evidence="6">
    <location>
        <begin position="285"/>
        <end position="302"/>
    </location>
</feature>
<feature type="transmembrane region" description="Helical" evidence="6">
    <location>
        <begin position="412"/>
        <end position="433"/>
    </location>
</feature>
<comment type="caution">
    <text evidence="7">The sequence shown here is derived from an EMBL/GenBank/DDBJ whole genome shotgun (WGS) entry which is preliminary data.</text>
</comment>
<dbReference type="PANTHER" id="PTHR30474:SF1">
    <property type="entry name" value="PEPTIDOGLYCAN GLYCOSYLTRANSFERASE MRDB"/>
    <property type="match status" value="1"/>
</dbReference>
<evidence type="ECO:0000256" key="2">
    <source>
        <dbReference type="ARBA" id="ARBA00022692"/>
    </source>
</evidence>
<evidence type="ECO:0000256" key="3">
    <source>
        <dbReference type="ARBA" id="ARBA00022960"/>
    </source>
</evidence>
<feature type="transmembrane region" description="Helical" evidence="6">
    <location>
        <begin position="66"/>
        <end position="86"/>
    </location>
</feature>
<protein>
    <submittedName>
        <fullName evidence="7">Rod shape-determining protein RodA</fullName>
    </submittedName>
</protein>
<dbReference type="GO" id="GO:0032153">
    <property type="term" value="C:cell division site"/>
    <property type="evidence" value="ECO:0007669"/>
    <property type="project" value="TreeGrafter"/>
</dbReference>
<name>J9G359_9ZZZZ</name>
<keyword evidence="4 6" id="KW-1133">Transmembrane helix</keyword>
<sequence>MDWTTIGIYLFLVTFGWFSVCGASYDYGDMDFFDFTTRSGKQFVWIGCSLGLGFILMMLEDRFYDFFAYLFYGAMMVLLLVTPFLAEDIKGSYSWIKFGPVSLQPAEFAKFATALGLAKFMNMYGFTMSRLRYSLPVVGMILLPMLLIILQRETGSALVYLAFFFMLYREGMPGSILFAGICAVVYFVVGIRFSQELMADECTSIGEFSVLFLIVILSGVLVHVYCKKRQAVNYILGIGGGGTLLAWLFSYYVIPFDITWFQYGLCAALVVYLIGLSLRERMRNYFYIALFALGSVGFLYSADYVFEEVLEPHQQIRIKVVLGMEEDLAGAGYNVNQSKIAIGSGGLLGKGFLNGTQTKLKYVPEQDTDFIFCTVGEEEGFLGAALVLLAFMALILRLITLAERQHTRLARVYGYSVLSIFLFHLFINIGMVLGLTPVIGIPLPFFSYGGSSLWGFTILLFVFLRMDAGRSRR</sequence>
<feature type="transmembrane region" description="Helical" evidence="6">
    <location>
        <begin position="171"/>
        <end position="193"/>
    </location>
</feature>
<evidence type="ECO:0000313" key="7">
    <source>
        <dbReference type="EMBL" id="EJX01627.1"/>
    </source>
</evidence>
<dbReference type="GO" id="GO:0051301">
    <property type="term" value="P:cell division"/>
    <property type="evidence" value="ECO:0007669"/>
    <property type="project" value="InterPro"/>
</dbReference>
<gene>
    <name evidence="7" type="ORF">EVA_10252</name>
</gene>